<protein>
    <recommendedName>
        <fullName evidence="3">Head-tail adaptor protein</fullName>
    </recommendedName>
</protein>
<name>A0A916S2D2_9BACT</name>
<dbReference type="NCBIfam" id="TIGR01563">
    <property type="entry name" value="gp16_SPP1"/>
    <property type="match status" value="1"/>
</dbReference>
<dbReference type="EMBL" id="BMJB01000006">
    <property type="protein sequence ID" value="GGA80712.1"/>
    <property type="molecule type" value="Genomic_DNA"/>
</dbReference>
<evidence type="ECO:0008006" key="3">
    <source>
        <dbReference type="Google" id="ProtNLM"/>
    </source>
</evidence>
<comment type="caution">
    <text evidence="1">The sequence shown here is derived from an EMBL/GenBank/DDBJ whole genome shotgun (WGS) entry which is preliminary data.</text>
</comment>
<reference evidence="1" key="1">
    <citation type="journal article" date="2014" name="Int. J. Syst. Evol. Microbiol.">
        <title>Complete genome sequence of Corynebacterium casei LMG S-19264T (=DSM 44701T), isolated from a smear-ripened cheese.</title>
        <authorList>
            <consortium name="US DOE Joint Genome Institute (JGI-PGF)"/>
            <person name="Walter F."/>
            <person name="Albersmeier A."/>
            <person name="Kalinowski J."/>
            <person name="Ruckert C."/>
        </authorList>
    </citation>
    <scope>NUCLEOTIDE SEQUENCE</scope>
    <source>
        <strain evidence="1">CGMCC 1.15447</strain>
    </source>
</reference>
<dbReference type="Pfam" id="PF05521">
    <property type="entry name" value="Phage_HCP"/>
    <property type="match status" value="1"/>
</dbReference>
<proteinExistence type="predicted"/>
<dbReference type="AlphaFoldDB" id="A0A916S2D2"/>
<evidence type="ECO:0000313" key="1">
    <source>
        <dbReference type="EMBL" id="GGA80712.1"/>
    </source>
</evidence>
<gene>
    <name evidence="1" type="ORF">GCM10011507_34910</name>
</gene>
<sequence>MIPPGSLRYQVSVQAQSTTQDSLGGQTETWATILTCMAAIETISQREAYQEGQFSAQVTHRVSMYWPGVSLVIQGGMRVLFGSRILLIQTPENVQERNRVLHLHCLEINGAQ</sequence>
<dbReference type="InterPro" id="IPR038666">
    <property type="entry name" value="SSP1_head-tail_sf"/>
</dbReference>
<evidence type="ECO:0000313" key="2">
    <source>
        <dbReference type="Proteomes" id="UP000648801"/>
    </source>
</evidence>
<accession>A0A916S2D2</accession>
<dbReference type="Proteomes" id="UP000648801">
    <property type="component" value="Unassembled WGS sequence"/>
</dbReference>
<reference evidence="1" key="2">
    <citation type="submission" date="2020-09" db="EMBL/GenBank/DDBJ databases">
        <authorList>
            <person name="Sun Q."/>
            <person name="Zhou Y."/>
        </authorList>
    </citation>
    <scope>NUCLEOTIDE SEQUENCE</scope>
    <source>
        <strain evidence="1">CGMCC 1.15447</strain>
    </source>
</reference>
<dbReference type="Gene3D" id="2.40.10.270">
    <property type="entry name" value="Bacteriophage SPP1 head-tail adaptor protein"/>
    <property type="match status" value="1"/>
</dbReference>
<organism evidence="1 2">
    <name type="scientific">Edaphobacter acidisoli</name>
    <dbReference type="NCBI Taxonomy" id="2040573"/>
    <lineage>
        <taxon>Bacteria</taxon>
        <taxon>Pseudomonadati</taxon>
        <taxon>Acidobacteriota</taxon>
        <taxon>Terriglobia</taxon>
        <taxon>Terriglobales</taxon>
        <taxon>Acidobacteriaceae</taxon>
        <taxon>Edaphobacter</taxon>
    </lineage>
</organism>
<dbReference type="InterPro" id="IPR008767">
    <property type="entry name" value="Phage_SPP1_head-tail_adaptor"/>
</dbReference>
<keyword evidence="2" id="KW-1185">Reference proteome</keyword>